<evidence type="ECO:0000259" key="14">
    <source>
        <dbReference type="Pfam" id="PF00593"/>
    </source>
</evidence>
<evidence type="ECO:0000256" key="4">
    <source>
        <dbReference type="ARBA" id="ARBA00022452"/>
    </source>
</evidence>
<dbReference type="Proteomes" id="UP000587070">
    <property type="component" value="Unassembled WGS sequence"/>
</dbReference>
<dbReference type="AlphaFoldDB" id="A0A840G8L1"/>
<dbReference type="InterPro" id="IPR000531">
    <property type="entry name" value="Beta-barrel_TonB"/>
</dbReference>
<dbReference type="Pfam" id="PF00593">
    <property type="entry name" value="TonB_dep_Rec_b-barrel"/>
    <property type="match status" value="1"/>
</dbReference>
<keyword evidence="17" id="KW-1185">Reference proteome</keyword>
<feature type="signal peptide" evidence="13">
    <location>
        <begin position="1"/>
        <end position="26"/>
    </location>
</feature>
<evidence type="ECO:0000256" key="13">
    <source>
        <dbReference type="SAM" id="SignalP"/>
    </source>
</evidence>
<evidence type="ECO:0000256" key="9">
    <source>
        <dbReference type="ARBA" id="ARBA00023170"/>
    </source>
</evidence>
<dbReference type="InterPro" id="IPR036942">
    <property type="entry name" value="Beta-barrel_TonB_sf"/>
</dbReference>
<sequence length="678" mass="75397">MKLKNYPVPCLLSLAVSLALQGLAHAGDSASSDSKVFTLGQISVTAARIDENPVGTATLDAEQLRDFDKDGLADAVNLVPGVASTAGAGNRNEALISVRGFDRWQVPLLMDGIRLYLPADNRIDFDRFLTPDLSEIQISKGYVSVLNGPDGMGGAINLVTRKPVKPFEGEVRASMALGNDGRYNGNTLYTNLGGRSDIGYYQVSVEQRDVDHWQLSRDFKPTVAEDGGNRDHTSKNDWRVNLKAGITPNATDEYSLNFVKQSGEKHGIGAVTGMSTISTWDWPKWDTWSLYWLSHTQITDKTYVKTKAYYNTFENDLVAYTNVTLNTKNWTSSYDDNAKGASVELGTDHFAQQTLKTALHFRRDEHTEWQLTHASGFTEPKQTTIEDTLSLAVEDTWHVTPKLDLVGGISRDARFSRQAQEYASNVLFNQPIADSFATNYQAAAIYRYRDSGKLHLSASNRTRFPTMFERFSSRFGGAISNPGLKPERALNLELGVADELLPGLRGEAALFHSRVDDAIQSVQVLYNGNYYGQNQNVGEATFKGIELGLKARFSDSLEVGGNYTYIHTHINNPNDSSARLTTTPQNKAFLYAKWRPLAALSVIPNLEYASPRWSSTAVGTGYVQTGEYALLNVKLEYKLRRDWDVSLSARNLLDKNYQLVDGYPQEGRNFLIATRFQF</sequence>
<organism evidence="16 17">
    <name type="scientific">Rhodocyclus tenuis</name>
    <name type="common">Rhodospirillum tenue</name>
    <dbReference type="NCBI Taxonomy" id="1066"/>
    <lineage>
        <taxon>Bacteria</taxon>
        <taxon>Pseudomonadati</taxon>
        <taxon>Pseudomonadota</taxon>
        <taxon>Betaproteobacteria</taxon>
        <taxon>Rhodocyclales</taxon>
        <taxon>Rhodocyclaceae</taxon>
        <taxon>Rhodocyclus</taxon>
    </lineage>
</organism>
<evidence type="ECO:0000256" key="3">
    <source>
        <dbReference type="ARBA" id="ARBA00022448"/>
    </source>
</evidence>
<comment type="similarity">
    <text evidence="2 11 12">Belongs to the TonB-dependent receptor family.</text>
</comment>
<evidence type="ECO:0000259" key="15">
    <source>
        <dbReference type="Pfam" id="PF07715"/>
    </source>
</evidence>
<keyword evidence="8 11" id="KW-0472">Membrane</keyword>
<evidence type="ECO:0000256" key="12">
    <source>
        <dbReference type="RuleBase" id="RU003357"/>
    </source>
</evidence>
<dbReference type="GO" id="GO:0044718">
    <property type="term" value="P:siderophore transmembrane transport"/>
    <property type="evidence" value="ECO:0007669"/>
    <property type="project" value="TreeGrafter"/>
</dbReference>
<proteinExistence type="inferred from homology"/>
<keyword evidence="10 11" id="KW-0998">Cell outer membrane</keyword>
<protein>
    <submittedName>
        <fullName evidence="16">Iron complex outermembrane receptor protein</fullName>
    </submittedName>
</protein>
<evidence type="ECO:0000313" key="17">
    <source>
        <dbReference type="Proteomes" id="UP000587070"/>
    </source>
</evidence>
<keyword evidence="9 16" id="KW-0675">Receptor</keyword>
<feature type="domain" description="TonB-dependent receptor plug" evidence="15">
    <location>
        <begin position="51"/>
        <end position="155"/>
    </location>
</feature>
<name>A0A840G8L1_RHOTE</name>
<dbReference type="CDD" id="cd01347">
    <property type="entry name" value="ligand_gated_channel"/>
    <property type="match status" value="1"/>
</dbReference>
<keyword evidence="5 11" id="KW-0812">Transmembrane</keyword>
<feature type="domain" description="TonB-dependent receptor-like beta-barrel" evidence="14">
    <location>
        <begin position="184"/>
        <end position="652"/>
    </location>
</feature>
<evidence type="ECO:0000256" key="5">
    <source>
        <dbReference type="ARBA" id="ARBA00022692"/>
    </source>
</evidence>
<dbReference type="Pfam" id="PF07715">
    <property type="entry name" value="Plug"/>
    <property type="match status" value="1"/>
</dbReference>
<dbReference type="RefSeq" id="WP_153117641.1">
    <property type="nucleotide sequence ID" value="NZ_JACIGE010000013.1"/>
</dbReference>
<evidence type="ECO:0000256" key="10">
    <source>
        <dbReference type="ARBA" id="ARBA00023237"/>
    </source>
</evidence>
<evidence type="ECO:0000256" key="8">
    <source>
        <dbReference type="ARBA" id="ARBA00023136"/>
    </source>
</evidence>
<dbReference type="InterPro" id="IPR037066">
    <property type="entry name" value="Plug_dom_sf"/>
</dbReference>
<evidence type="ECO:0000313" key="16">
    <source>
        <dbReference type="EMBL" id="MBB4248673.1"/>
    </source>
</evidence>
<keyword evidence="3 11" id="KW-0813">Transport</keyword>
<evidence type="ECO:0000256" key="7">
    <source>
        <dbReference type="ARBA" id="ARBA00023077"/>
    </source>
</evidence>
<evidence type="ECO:0000256" key="11">
    <source>
        <dbReference type="PROSITE-ProRule" id="PRU01360"/>
    </source>
</evidence>
<dbReference type="GO" id="GO:0009279">
    <property type="term" value="C:cell outer membrane"/>
    <property type="evidence" value="ECO:0007669"/>
    <property type="project" value="UniProtKB-SubCell"/>
</dbReference>
<comment type="caution">
    <text evidence="16">The sequence shown here is derived from an EMBL/GenBank/DDBJ whole genome shotgun (WGS) entry which is preliminary data.</text>
</comment>
<dbReference type="EMBL" id="JACIGE010000013">
    <property type="protein sequence ID" value="MBB4248673.1"/>
    <property type="molecule type" value="Genomic_DNA"/>
</dbReference>
<accession>A0A840G8L1</accession>
<comment type="subcellular location">
    <subcellularLocation>
        <location evidence="1 11">Cell outer membrane</location>
        <topology evidence="1 11">Multi-pass membrane protein</topology>
    </subcellularLocation>
</comment>
<keyword evidence="7 12" id="KW-0798">TonB box</keyword>
<dbReference type="GO" id="GO:0015344">
    <property type="term" value="F:siderophore uptake transmembrane transporter activity"/>
    <property type="evidence" value="ECO:0007669"/>
    <property type="project" value="TreeGrafter"/>
</dbReference>
<dbReference type="SUPFAM" id="SSF56935">
    <property type="entry name" value="Porins"/>
    <property type="match status" value="1"/>
</dbReference>
<dbReference type="PANTHER" id="PTHR30069:SF29">
    <property type="entry name" value="HEMOGLOBIN AND HEMOGLOBIN-HAPTOGLOBIN-BINDING PROTEIN 1-RELATED"/>
    <property type="match status" value="1"/>
</dbReference>
<reference evidence="16 17" key="1">
    <citation type="submission" date="2020-08" db="EMBL/GenBank/DDBJ databases">
        <title>Genome sequencing of Purple Non-Sulfur Bacteria from various extreme environments.</title>
        <authorList>
            <person name="Mayer M."/>
        </authorList>
    </citation>
    <scope>NUCLEOTIDE SEQUENCE [LARGE SCALE GENOMIC DNA]</scope>
    <source>
        <strain evidence="16 17">2761</strain>
    </source>
</reference>
<dbReference type="InterPro" id="IPR012910">
    <property type="entry name" value="Plug_dom"/>
</dbReference>
<evidence type="ECO:0000256" key="2">
    <source>
        <dbReference type="ARBA" id="ARBA00009810"/>
    </source>
</evidence>
<feature type="chain" id="PRO_5032590411" evidence="13">
    <location>
        <begin position="27"/>
        <end position="678"/>
    </location>
</feature>
<evidence type="ECO:0000256" key="6">
    <source>
        <dbReference type="ARBA" id="ARBA00022729"/>
    </source>
</evidence>
<dbReference type="OrthoDB" id="6046653at2"/>
<evidence type="ECO:0000256" key="1">
    <source>
        <dbReference type="ARBA" id="ARBA00004571"/>
    </source>
</evidence>
<keyword evidence="6 13" id="KW-0732">Signal</keyword>
<dbReference type="PANTHER" id="PTHR30069">
    <property type="entry name" value="TONB-DEPENDENT OUTER MEMBRANE RECEPTOR"/>
    <property type="match status" value="1"/>
</dbReference>
<gene>
    <name evidence="16" type="ORF">GGD90_003073</name>
</gene>
<dbReference type="InterPro" id="IPR039426">
    <property type="entry name" value="TonB-dep_rcpt-like"/>
</dbReference>
<dbReference type="PROSITE" id="PS52016">
    <property type="entry name" value="TONB_DEPENDENT_REC_3"/>
    <property type="match status" value="1"/>
</dbReference>
<keyword evidence="4 11" id="KW-1134">Transmembrane beta strand</keyword>
<dbReference type="Gene3D" id="2.40.170.20">
    <property type="entry name" value="TonB-dependent receptor, beta-barrel domain"/>
    <property type="match status" value="1"/>
</dbReference>
<dbReference type="Gene3D" id="2.170.130.10">
    <property type="entry name" value="TonB-dependent receptor, plug domain"/>
    <property type="match status" value="1"/>
</dbReference>